<dbReference type="OrthoDB" id="6612291at2759"/>
<feature type="transmembrane region" description="Helical" evidence="2">
    <location>
        <begin position="139"/>
        <end position="155"/>
    </location>
</feature>
<organism evidence="3 4">
    <name type="scientific">Pleomassaria siparia CBS 279.74</name>
    <dbReference type="NCBI Taxonomy" id="1314801"/>
    <lineage>
        <taxon>Eukaryota</taxon>
        <taxon>Fungi</taxon>
        <taxon>Dikarya</taxon>
        <taxon>Ascomycota</taxon>
        <taxon>Pezizomycotina</taxon>
        <taxon>Dothideomycetes</taxon>
        <taxon>Pleosporomycetidae</taxon>
        <taxon>Pleosporales</taxon>
        <taxon>Pleomassariaceae</taxon>
        <taxon>Pleomassaria</taxon>
    </lineage>
</organism>
<keyword evidence="2" id="KW-0472">Membrane</keyword>
<feature type="region of interest" description="Disordered" evidence="1">
    <location>
        <begin position="302"/>
        <end position="329"/>
    </location>
</feature>
<evidence type="ECO:0000313" key="4">
    <source>
        <dbReference type="Proteomes" id="UP000799428"/>
    </source>
</evidence>
<keyword evidence="2" id="KW-1133">Transmembrane helix</keyword>
<dbReference type="EMBL" id="MU005766">
    <property type="protein sequence ID" value="KAF2712661.1"/>
    <property type="molecule type" value="Genomic_DNA"/>
</dbReference>
<evidence type="ECO:0000256" key="2">
    <source>
        <dbReference type="SAM" id="Phobius"/>
    </source>
</evidence>
<name>A0A6G1KJT9_9PLEO</name>
<reference evidence="3" key="1">
    <citation type="journal article" date="2020" name="Stud. Mycol.">
        <title>101 Dothideomycetes genomes: a test case for predicting lifestyles and emergence of pathogens.</title>
        <authorList>
            <person name="Haridas S."/>
            <person name="Albert R."/>
            <person name="Binder M."/>
            <person name="Bloem J."/>
            <person name="Labutti K."/>
            <person name="Salamov A."/>
            <person name="Andreopoulos B."/>
            <person name="Baker S."/>
            <person name="Barry K."/>
            <person name="Bills G."/>
            <person name="Bluhm B."/>
            <person name="Cannon C."/>
            <person name="Castanera R."/>
            <person name="Culley D."/>
            <person name="Daum C."/>
            <person name="Ezra D."/>
            <person name="Gonzalez J."/>
            <person name="Henrissat B."/>
            <person name="Kuo A."/>
            <person name="Liang C."/>
            <person name="Lipzen A."/>
            <person name="Lutzoni F."/>
            <person name="Magnuson J."/>
            <person name="Mondo S."/>
            <person name="Nolan M."/>
            <person name="Ohm R."/>
            <person name="Pangilinan J."/>
            <person name="Park H.-J."/>
            <person name="Ramirez L."/>
            <person name="Alfaro M."/>
            <person name="Sun H."/>
            <person name="Tritt A."/>
            <person name="Yoshinaga Y."/>
            <person name="Zwiers L.-H."/>
            <person name="Turgeon B."/>
            <person name="Goodwin S."/>
            <person name="Spatafora J."/>
            <person name="Crous P."/>
            <person name="Grigoriev I."/>
        </authorList>
    </citation>
    <scope>NUCLEOTIDE SEQUENCE</scope>
    <source>
        <strain evidence="3">CBS 279.74</strain>
    </source>
</reference>
<gene>
    <name evidence="3" type="ORF">K504DRAFT_531721</name>
</gene>
<proteinExistence type="predicted"/>
<feature type="transmembrane region" description="Helical" evidence="2">
    <location>
        <begin position="62"/>
        <end position="89"/>
    </location>
</feature>
<dbReference type="AlphaFoldDB" id="A0A6G1KJT9"/>
<feature type="transmembrane region" description="Helical" evidence="2">
    <location>
        <begin position="214"/>
        <end position="232"/>
    </location>
</feature>
<protein>
    <submittedName>
        <fullName evidence="3">Uncharacterized protein</fullName>
    </submittedName>
</protein>
<keyword evidence="2" id="KW-0812">Transmembrane</keyword>
<accession>A0A6G1KJT9</accession>
<evidence type="ECO:0000313" key="3">
    <source>
        <dbReference type="EMBL" id="KAF2712661.1"/>
    </source>
</evidence>
<dbReference type="Proteomes" id="UP000799428">
    <property type="component" value="Unassembled WGS sequence"/>
</dbReference>
<keyword evidence="4" id="KW-1185">Reference proteome</keyword>
<feature type="transmembrane region" description="Helical" evidence="2">
    <location>
        <begin position="175"/>
        <end position="193"/>
    </location>
</feature>
<sequence length="329" mass="37014">MEDLWQAPPWPTTSRLARGPKTAGVIMETATAQVVLDEFEARQECVDAHAGREGELEGGGTFMFYTCIMFGFDSLAGGVVVVVVVVSIAEFGKDFGRAYAGDYYVVDANWQSIGIPSRNPLRHRLGRFRFMTGFGVNRFIIRTTALHRCFVAYIYGQHGRHFSCNSSPRPPAHFFGGKLLTGIYRFRWVALLPSRRRMRLKWRRSLFEAPLRRASINFAMVVVGQLIGYGVIDARNQFLHGQHDIITGSSSPRSGDTSLSVSWCCPFFPRPTGSTEKPRDNMAKLHDVDYVRRRRASWPRFTIRSRASMNDDKESQGSVGECLSKKADG</sequence>
<evidence type="ECO:0000256" key="1">
    <source>
        <dbReference type="SAM" id="MobiDB-lite"/>
    </source>
</evidence>